<comment type="caution">
    <text evidence="2">The sequence shown here is derived from an EMBL/GenBank/DDBJ whole genome shotgun (WGS) entry which is preliminary data.</text>
</comment>
<evidence type="ECO:0000256" key="1">
    <source>
        <dbReference type="SAM" id="MobiDB-lite"/>
    </source>
</evidence>
<evidence type="ECO:0000313" key="3">
    <source>
        <dbReference type="Proteomes" id="UP000765509"/>
    </source>
</evidence>
<dbReference type="EMBL" id="AVOT02001140">
    <property type="protein sequence ID" value="MBW0465830.1"/>
    <property type="molecule type" value="Genomic_DNA"/>
</dbReference>
<feature type="region of interest" description="Disordered" evidence="1">
    <location>
        <begin position="120"/>
        <end position="161"/>
    </location>
</feature>
<gene>
    <name evidence="2" type="ORF">O181_005545</name>
</gene>
<name>A0A9Q3BIK9_9BASI</name>
<reference evidence="2" key="1">
    <citation type="submission" date="2021-03" db="EMBL/GenBank/DDBJ databases">
        <title>Draft genome sequence of rust myrtle Austropuccinia psidii MF-1, a brazilian biotype.</title>
        <authorList>
            <person name="Quecine M.C."/>
            <person name="Pachon D.M.R."/>
            <person name="Bonatelli M.L."/>
            <person name="Correr F.H."/>
            <person name="Franceschini L.M."/>
            <person name="Leite T.F."/>
            <person name="Margarido G.R.A."/>
            <person name="Almeida C.A."/>
            <person name="Ferrarezi J.A."/>
            <person name="Labate C.A."/>
        </authorList>
    </citation>
    <scope>NUCLEOTIDE SEQUENCE</scope>
    <source>
        <strain evidence="2">MF-1</strain>
    </source>
</reference>
<proteinExistence type="predicted"/>
<keyword evidence="3" id="KW-1185">Reference proteome</keyword>
<dbReference type="AlphaFoldDB" id="A0A9Q3BIK9"/>
<feature type="region of interest" description="Disordered" evidence="1">
    <location>
        <begin position="63"/>
        <end position="103"/>
    </location>
</feature>
<evidence type="ECO:0000313" key="2">
    <source>
        <dbReference type="EMBL" id="MBW0465830.1"/>
    </source>
</evidence>
<dbReference type="Proteomes" id="UP000765509">
    <property type="component" value="Unassembled WGS sequence"/>
</dbReference>
<protein>
    <submittedName>
        <fullName evidence="2">Uncharacterized protein</fullName>
    </submittedName>
</protein>
<organism evidence="2 3">
    <name type="scientific">Austropuccinia psidii MF-1</name>
    <dbReference type="NCBI Taxonomy" id="1389203"/>
    <lineage>
        <taxon>Eukaryota</taxon>
        <taxon>Fungi</taxon>
        <taxon>Dikarya</taxon>
        <taxon>Basidiomycota</taxon>
        <taxon>Pucciniomycotina</taxon>
        <taxon>Pucciniomycetes</taxon>
        <taxon>Pucciniales</taxon>
        <taxon>Sphaerophragmiaceae</taxon>
        <taxon>Austropuccinia</taxon>
    </lineage>
</organism>
<feature type="compositionally biased region" description="Polar residues" evidence="1">
    <location>
        <begin position="88"/>
        <end position="98"/>
    </location>
</feature>
<sequence length="191" mass="21360">MALLLFQELTQDHIATHGYPKAVAIFLDNQAALMSAALPRRNLTAQFIQLKLYANLQQWTKHFPASKPHRSTRPTREGPGSHNPPTPNRSCTAQSLPAPNQEGRLTNVPALLQTRNPLLLPNQMPPLQNPKTTIHQRNNKKTTTTQPKKPKINTGLPPCLPPTSPIHHYNRKISTHTKLPTSTRSEPLKNL</sequence>
<accession>A0A9Q3BIK9</accession>